<dbReference type="Pfam" id="PF00326">
    <property type="entry name" value="Peptidase_S9"/>
    <property type="match status" value="1"/>
</dbReference>
<dbReference type="SUPFAM" id="SSF53474">
    <property type="entry name" value="alpha/beta-Hydrolases"/>
    <property type="match status" value="1"/>
</dbReference>
<name>A0ABS2JMG1_9GAMM</name>
<dbReference type="InterPro" id="IPR050300">
    <property type="entry name" value="GDXG_lipolytic_enzyme"/>
</dbReference>
<keyword evidence="5" id="KW-1185">Reference proteome</keyword>
<keyword evidence="1 4" id="KW-0378">Hydrolase</keyword>
<sequence length="302" mass="33059">MKRWMLMVCLLFAGGSACADPMVWQPAAGHTQIPLWPGAAPDVQPVPGPETLTKGAITNVTRPTMTVYSPTGVNTGAAVMVIPGGGFQILAIDLEGTEICDWLTAKGITCILLKYRVPSVPYVWQCDCRPHNFTTSVPSLQDSQRALRLVRARAAEWHIDPHRIGVLGFSAGGYLVAEVSTRFKKDLYKPVDAADRQSSRPDFAVAIYPGHLATEDDKFNKNVTVSHDTPPTFLAQAEDDDVDGVNQSLVYYAALKKADVPVEMHLYTHGGHAFGLRKTAQPISDWPHLVEVWLRTIGMVQN</sequence>
<evidence type="ECO:0000313" key="4">
    <source>
        <dbReference type="EMBL" id="MBM7119764.1"/>
    </source>
</evidence>
<protein>
    <submittedName>
        <fullName evidence="4">Alpha/beta hydrolase</fullName>
    </submittedName>
</protein>
<dbReference type="GO" id="GO:0016787">
    <property type="term" value="F:hydrolase activity"/>
    <property type="evidence" value="ECO:0007669"/>
    <property type="project" value="UniProtKB-KW"/>
</dbReference>
<dbReference type="Gene3D" id="3.40.50.1820">
    <property type="entry name" value="alpha/beta hydrolase"/>
    <property type="match status" value="1"/>
</dbReference>
<comment type="caution">
    <text evidence="4">The sequence shown here is derived from an EMBL/GenBank/DDBJ whole genome shotgun (WGS) entry which is preliminary data.</text>
</comment>
<accession>A0ABS2JMG1</accession>
<dbReference type="InterPro" id="IPR029058">
    <property type="entry name" value="AB_hydrolase_fold"/>
</dbReference>
<dbReference type="InterPro" id="IPR001375">
    <property type="entry name" value="Peptidase_S9_cat"/>
</dbReference>
<evidence type="ECO:0000259" key="3">
    <source>
        <dbReference type="Pfam" id="PF00326"/>
    </source>
</evidence>
<dbReference type="Proteomes" id="UP001430065">
    <property type="component" value="Unassembled WGS sequence"/>
</dbReference>
<dbReference type="PANTHER" id="PTHR48081:SF6">
    <property type="entry name" value="PEPTIDASE S9 PROLYL OLIGOPEPTIDASE CATALYTIC DOMAIN-CONTAINING PROTEIN"/>
    <property type="match status" value="1"/>
</dbReference>
<reference evidence="4 5" key="1">
    <citation type="submission" date="2020-10" db="EMBL/GenBank/DDBJ databases">
        <title>Phylogeny of dyella-like bacteria.</title>
        <authorList>
            <person name="Fu J."/>
        </authorList>
    </citation>
    <scope>NUCLEOTIDE SEQUENCE [LARGE SCALE GENOMIC DNA]</scope>
    <source>
        <strain evidence="4 5">THG-B117</strain>
    </source>
</reference>
<feature type="chain" id="PRO_5047289872" evidence="2">
    <location>
        <begin position="20"/>
        <end position="302"/>
    </location>
</feature>
<dbReference type="EMBL" id="JADIKC010000001">
    <property type="protein sequence ID" value="MBM7119764.1"/>
    <property type="molecule type" value="Genomic_DNA"/>
</dbReference>
<dbReference type="PROSITE" id="PS51257">
    <property type="entry name" value="PROKAR_LIPOPROTEIN"/>
    <property type="match status" value="1"/>
</dbReference>
<proteinExistence type="predicted"/>
<organism evidence="4 5">
    <name type="scientific">Dyella kyungheensis</name>
    <dbReference type="NCBI Taxonomy" id="1242174"/>
    <lineage>
        <taxon>Bacteria</taxon>
        <taxon>Pseudomonadati</taxon>
        <taxon>Pseudomonadota</taxon>
        <taxon>Gammaproteobacteria</taxon>
        <taxon>Lysobacterales</taxon>
        <taxon>Rhodanobacteraceae</taxon>
        <taxon>Dyella</taxon>
    </lineage>
</organism>
<feature type="signal peptide" evidence="2">
    <location>
        <begin position="1"/>
        <end position="19"/>
    </location>
</feature>
<evidence type="ECO:0000313" key="5">
    <source>
        <dbReference type="Proteomes" id="UP001430065"/>
    </source>
</evidence>
<dbReference type="PANTHER" id="PTHR48081">
    <property type="entry name" value="AB HYDROLASE SUPERFAMILY PROTEIN C4A8.06C"/>
    <property type="match status" value="1"/>
</dbReference>
<evidence type="ECO:0000256" key="2">
    <source>
        <dbReference type="SAM" id="SignalP"/>
    </source>
</evidence>
<keyword evidence="2" id="KW-0732">Signal</keyword>
<feature type="domain" description="Peptidase S9 prolyl oligopeptidase catalytic" evidence="3">
    <location>
        <begin position="150"/>
        <end position="280"/>
    </location>
</feature>
<evidence type="ECO:0000256" key="1">
    <source>
        <dbReference type="ARBA" id="ARBA00022801"/>
    </source>
</evidence>
<gene>
    <name evidence="4" type="ORF">ISP20_01215</name>
</gene>